<evidence type="ECO:0000259" key="6">
    <source>
        <dbReference type="PROSITE" id="PS51469"/>
    </source>
</evidence>
<dbReference type="PROSITE" id="PS51469">
    <property type="entry name" value="SUN"/>
    <property type="match status" value="1"/>
</dbReference>
<dbReference type="InterPro" id="IPR012919">
    <property type="entry name" value="SUN_dom"/>
</dbReference>
<keyword evidence="4 5" id="KW-0472">Membrane</keyword>
<name>A0AAV9I3Y7_9PEZI</name>
<dbReference type="AlphaFoldDB" id="A0AAV9I3Y7"/>
<proteinExistence type="predicted"/>
<comment type="caution">
    <text evidence="7">The sequence shown here is derived from an EMBL/GenBank/DDBJ whole genome shotgun (WGS) entry which is preliminary data.</text>
</comment>
<evidence type="ECO:0000256" key="3">
    <source>
        <dbReference type="ARBA" id="ARBA00022989"/>
    </source>
</evidence>
<keyword evidence="8" id="KW-1185">Reference proteome</keyword>
<reference evidence="7" key="1">
    <citation type="journal article" date="2023" name="Mol. Phylogenet. Evol.">
        <title>Genome-scale phylogeny and comparative genomics of the fungal order Sordariales.</title>
        <authorList>
            <person name="Hensen N."/>
            <person name="Bonometti L."/>
            <person name="Westerberg I."/>
            <person name="Brannstrom I.O."/>
            <person name="Guillou S."/>
            <person name="Cros-Aarteil S."/>
            <person name="Calhoun S."/>
            <person name="Haridas S."/>
            <person name="Kuo A."/>
            <person name="Mondo S."/>
            <person name="Pangilinan J."/>
            <person name="Riley R."/>
            <person name="LaButti K."/>
            <person name="Andreopoulos B."/>
            <person name="Lipzen A."/>
            <person name="Chen C."/>
            <person name="Yan M."/>
            <person name="Daum C."/>
            <person name="Ng V."/>
            <person name="Clum A."/>
            <person name="Steindorff A."/>
            <person name="Ohm R.A."/>
            <person name="Martin F."/>
            <person name="Silar P."/>
            <person name="Natvig D.O."/>
            <person name="Lalanne C."/>
            <person name="Gautier V."/>
            <person name="Ament-Velasquez S.L."/>
            <person name="Kruys A."/>
            <person name="Hutchinson M.I."/>
            <person name="Powell A.J."/>
            <person name="Barry K."/>
            <person name="Miller A.N."/>
            <person name="Grigoriev I.V."/>
            <person name="Debuchy R."/>
            <person name="Gladieux P."/>
            <person name="Hiltunen Thoren M."/>
            <person name="Johannesson H."/>
        </authorList>
    </citation>
    <scope>NUCLEOTIDE SEQUENCE</scope>
    <source>
        <strain evidence="7">PSN324</strain>
    </source>
</reference>
<evidence type="ECO:0000256" key="2">
    <source>
        <dbReference type="ARBA" id="ARBA00022692"/>
    </source>
</evidence>
<dbReference type="Proteomes" id="UP001321749">
    <property type="component" value="Unassembled WGS sequence"/>
</dbReference>
<dbReference type="GO" id="GO:0034993">
    <property type="term" value="C:meiotic nuclear membrane microtubule tethering complex"/>
    <property type="evidence" value="ECO:0007669"/>
    <property type="project" value="TreeGrafter"/>
</dbReference>
<dbReference type="PANTHER" id="PTHR12911">
    <property type="entry name" value="SAD1/UNC-84-LIKE PROTEIN-RELATED"/>
    <property type="match status" value="1"/>
</dbReference>
<feature type="domain" description="SUN" evidence="6">
    <location>
        <begin position="315"/>
        <end position="513"/>
    </location>
</feature>
<accession>A0AAV9I3Y7</accession>
<evidence type="ECO:0000313" key="8">
    <source>
        <dbReference type="Proteomes" id="UP001321749"/>
    </source>
</evidence>
<keyword evidence="2 5" id="KW-0812">Transmembrane</keyword>
<dbReference type="GO" id="GO:0043495">
    <property type="term" value="F:protein-membrane adaptor activity"/>
    <property type="evidence" value="ECO:0007669"/>
    <property type="project" value="TreeGrafter"/>
</dbReference>
<comment type="subcellular location">
    <subcellularLocation>
        <location evidence="1">Membrane</location>
    </subcellularLocation>
</comment>
<dbReference type="Pfam" id="PF07738">
    <property type="entry name" value="Sad1_UNC"/>
    <property type="match status" value="1"/>
</dbReference>
<protein>
    <recommendedName>
        <fullName evidence="6">SUN domain-containing protein</fullName>
    </recommendedName>
</protein>
<dbReference type="InterPro" id="IPR045119">
    <property type="entry name" value="SUN1-5"/>
</dbReference>
<evidence type="ECO:0000256" key="5">
    <source>
        <dbReference type="SAM" id="Phobius"/>
    </source>
</evidence>
<organism evidence="7 8">
    <name type="scientific">Cladorrhinum samala</name>
    <dbReference type="NCBI Taxonomy" id="585594"/>
    <lineage>
        <taxon>Eukaryota</taxon>
        <taxon>Fungi</taxon>
        <taxon>Dikarya</taxon>
        <taxon>Ascomycota</taxon>
        <taxon>Pezizomycotina</taxon>
        <taxon>Sordariomycetes</taxon>
        <taxon>Sordariomycetidae</taxon>
        <taxon>Sordariales</taxon>
        <taxon>Podosporaceae</taxon>
        <taxon>Cladorrhinum</taxon>
    </lineage>
</organism>
<evidence type="ECO:0000313" key="7">
    <source>
        <dbReference type="EMBL" id="KAK4466739.1"/>
    </source>
</evidence>
<dbReference type="EMBL" id="MU864930">
    <property type="protein sequence ID" value="KAK4466739.1"/>
    <property type="molecule type" value="Genomic_DNA"/>
</dbReference>
<evidence type="ECO:0000256" key="1">
    <source>
        <dbReference type="ARBA" id="ARBA00004370"/>
    </source>
</evidence>
<dbReference type="PANTHER" id="PTHR12911:SF8">
    <property type="entry name" value="KLAROID PROTEIN-RELATED"/>
    <property type="match status" value="1"/>
</dbReference>
<feature type="transmembrane region" description="Helical" evidence="5">
    <location>
        <begin position="23"/>
        <end position="43"/>
    </location>
</feature>
<dbReference type="Gene3D" id="2.60.120.260">
    <property type="entry name" value="Galactose-binding domain-like"/>
    <property type="match status" value="1"/>
</dbReference>
<gene>
    <name evidence="7" type="ORF">QBC42DRAFT_166273</name>
</gene>
<keyword evidence="3 5" id="KW-1133">Transmembrane helix</keyword>
<reference evidence="7" key="2">
    <citation type="submission" date="2023-06" db="EMBL/GenBank/DDBJ databases">
        <authorList>
            <consortium name="Lawrence Berkeley National Laboratory"/>
            <person name="Mondo S.J."/>
            <person name="Hensen N."/>
            <person name="Bonometti L."/>
            <person name="Westerberg I."/>
            <person name="Brannstrom I.O."/>
            <person name="Guillou S."/>
            <person name="Cros-Aarteil S."/>
            <person name="Calhoun S."/>
            <person name="Haridas S."/>
            <person name="Kuo A."/>
            <person name="Pangilinan J."/>
            <person name="Riley R."/>
            <person name="Labutti K."/>
            <person name="Andreopoulos B."/>
            <person name="Lipzen A."/>
            <person name="Chen C."/>
            <person name="Yanf M."/>
            <person name="Daum C."/>
            <person name="Ng V."/>
            <person name="Clum A."/>
            <person name="Steindorff A."/>
            <person name="Ohm R."/>
            <person name="Martin F."/>
            <person name="Silar P."/>
            <person name="Natvig D."/>
            <person name="Lalanne C."/>
            <person name="Gautier V."/>
            <person name="Ament-Velasquez S.L."/>
            <person name="Kruys A."/>
            <person name="Hutchinson M.I."/>
            <person name="Powell A.J."/>
            <person name="Barry K."/>
            <person name="Miller A.N."/>
            <person name="Grigoriev I.V."/>
            <person name="Debuchy R."/>
            <person name="Gladieux P."/>
            <person name="Thoren M.H."/>
            <person name="Johannesson H."/>
        </authorList>
    </citation>
    <scope>NUCLEOTIDE SEQUENCE</scope>
    <source>
        <strain evidence="7">PSN324</strain>
    </source>
</reference>
<sequence>MGQPGQYRLPRPRVPAGWRNSRLIKYLGLILASFLFFTVLHSARDLIGDISSGAGSAIGTDGSGWGWPGFGNGLWKPTLGGVLSDDQFADLKKQLDAKTSRTDETVKKLEKLLPGAIFARKDKAGNVIISPDFWDALKARFKHDGSILILDDKARLTDKHWKAIQERLGTDKTITAISEEWEDWKKRNEEHVNDHVKHPEKGHAGDAVISRSFVIDKIQTALAKNKKEIAKEMDTLRKELHGVIRGIQSEMGRGTTAGHPAAGLSRDEATSLIKKIVSQQITERQLQLASKSGKTSTLDAQLQMHQPNQFAPGNGALVDITLTSPTWAAPKERMNTNRWAKKPRPLYSFQPIDALSPWGGEPGHCWCAAVRSRNGDHVPADLSVRLPGFIVPRHLALEHINPDLTVDADATPKNIEVWAVYDHPDRRSSVINTFLRKFPNQDRNLVRQGLLQIGSFEYKYKAEDDGVFIYSFPSEIHSMSGAATDQVLIRAVTNVGGVDHTCIYRLRLYGSPREGLERTNIRRFDDWERGVVE</sequence>
<evidence type="ECO:0000256" key="4">
    <source>
        <dbReference type="ARBA" id="ARBA00023136"/>
    </source>
</evidence>